<keyword evidence="10" id="KW-1185">Reference proteome</keyword>
<evidence type="ECO:0000313" key="10">
    <source>
        <dbReference type="Proteomes" id="UP000553963"/>
    </source>
</evidence>
<dbReference type="GO" id="GO:0005886">
    <property type="term" value="C:plasma membrane"/>
    <property type="evidence" value="ECO:0007669"/>
    <property type="project" value="UniProtKB-SubCell"/>
</dbReference>
<dbReference type="InterPro" id="IPR000515">
    <property type="entry name" value="MetI-like"/>
</dbReference>
<proteinExistence type="inferred from homology"/>
<evidence type="ECO:0000256" key="2">
    <source>
        <dbReference type="ARBA" id="ARBA00022448"/>
    </source>
</evidence>
<keyword evidence="2 7" id="KW-0813">Transport</keyword>
<dbReference type="Gene3D" id="1.10.3720.10">
    <property type="entry name" value="MetI-like"/>
    <property type="match status" value="1"/>
</dbReference>
<evidence type="ECO:0000313" key="9">
    <source>
        <dbReference type="EMBL" id="MBB3933857.1"/>
    </source>
</evidence>
<evidence type="ECO:0000256" key="1">
    <source>
        <dbReference type="ARBA" id="ARBA00004651"/>
    </source>
</evidence>
<reference evidence="9 10" key="1">
    <citation type="submission" date="2020-08" db="EMBL/GenBank/DDBJ databases">
        <title>Genomic Encyclopedia of Type Strains, Phase IV (KMG-IV): sequencing the most valuable type-strain genomes for metagenomic binning, comparative biology and taxonomic classification.</title>
        <authorList>
            <person name="Goeker M."/>
        </authorList>
    </citation>
    <scope>NUCLEOTIDE SEQUENCE [LARGE SCALE GENOMIC DNA]</scope>
    <source>
        <strain evidence="9 10">DSM 25966</strain>
    </source>
</reference>
<evidence type="ECO:0000256" key="7">
    <source>
        <dbReference type="RuleBase" id="RU363032"/>
    </source>
</evidence>
<protein>
    <submittedName>
        <fullName evidence="9">Multiple sugar transport system permease protein</fullName>
    </submittedName>
</protein>
<feature type="transmembrane region" description="Helical" evidence="7">
    <location>
        <begin position="194"/>
        <end position="219"/>
    </location>
</feature>
<feature type="transmembrane region" description="Helical" evidence="7">
    <location>
        <begin position="155"/>
        <end position="173"/>
    </location>
</feature>
<dbReference type="RefSeq" id="WP_183401513.1">
    <property type="nucleotide sequence ID" value="NZ_JACIDS010000009.1"/>
</dbReference>
<comment type="similarity">
    <text evidence="7">Belongs to the binding-protein-dependent transport system permease family.</text>
</comment>
<feature type="domain" description="ABC transmembrane type-1" evidence="8">
    <location>
        <begin position="84"/>
        <end position="273"/>
    </location>
</feature>
<dbReference type="EMBL" id="JACIDS010000009">
    <property type="protein sequence ID" value="MBB3933857.1"/>
    <property type="molecule type" value="Genomic_DNA"/>
</dbReference>
<organism evidence="9 10">
    <name type="scientific">Kaistia hirudinis</name>
    <dbReference type="NCBI Taxonomy" id="1293440"/>
    <lineage>
        <taxon>Bacteria</taxon>
        <taxon>Pseudomonadati</taxon>
        <taxon>Pseudomonadota</taxon>
        <taxon>Alphaproteobacteria</taxon>
        <taxon>Hyphomicrobiales</taxon>
        <taxon>Kaistiaceae</taxon>
        <taxon>Kaistia</taxon>
    </lineage>
</organism>
<feature type="transmembrane region" description="Helical" evidence="7">
    <location>
        <begin position="21"/>
        <end position="45"/>
    </location>
</feature>
<dbReference type="SUPFAM" id="SSF161098">
    <property type="entry name" value="MetI-like"/>
    <property type="match status" value="1"/>
</dbReference>
<evidence type="ECO:0000259" key="8">
    <source>
        <dbReference type="PROSITE" id="PS50928"/>
    </source>
</evidence>
<keyword evidence="5 7" id="KW-1133">Transmembrane helix</keyword>
<feature type="transmembrane region" description="Helical" evidence="7">
    <location>
        <begin position="251"/>
        <end position="273"/>
    </location>
</feature>
<evidence type="ECO:0000256" key="3">
    <source>
        <dbReference type="ARBA" id="ARBA00022475"/>
    </source>
</evidence>
<dbReference type="Pfam" id="PF00528">
    <property type="entry name" value="BPD_transp_1"/>
    <property type="match status" value="1"/>
</dbReference>
<dbReference type="AlphaFoldDB" id="A0A840AXT7"/>
<comment type="subcellular location">
    <subcellularLocation>
        <location evidence="1 7">Cell membrane</location>
        <topology evidence="1 7">Multi-pass membrane protein</topology>
    </subcellularLocation>
</comment>
<keyword evidence="4 7" id="KW-0812">Transmembrane</keyword>
<comment type="caution">
    <text evidence="9">The sequence shown here is derived from an EMBL/GenBank/DDBJ whole genome shotgun (WGS) entry which is preliminary data.</text>
</comment>
<keyword evidence="9" id="KW-0762">Sugar transport</keyword>
<evidence type="ECO:0000256" key="6">
    <source>
        <dbReference type="ARBA" id="ARBA00023136"/>
    </source>
</evidence>
<name>A0A840AXT7_9HYPH</name>
<feature type="transmembrane region" description="Helical" evidence="7">
    <location>
        <begin position="81"/>
        <end position="109"/>
    </location>
</feature>
<gene>
    <name evidence="9" type="ORF">GGR25_004937</name>
</gene>
<feature type="transmembrane region" description="Helical" evidence="7">
    <location>
        <begin position="121"/>
        <end position="149"/>
    </location>
</feature>
<keyword evidence="3" id="KW-1003">Cell membrane</keyword>
<evidence type="ECO:0000256" key="4">
    <source>
        <dbReference type="ARBA" id="ARBA00022692"/>
    </source>
</evidence>
<dbReference type="PANTHER" id="PTHR43744:SF12">
    <property type="entry name" value="ABC TRANSPORTER PERMEASE PROTEIN MG189-RELATED"/>
    <property type="match status" value="1"/>
</dbReference>
<dbReference type="CDD" id="cd06261">
    <property type="entry name" value="TM_PBP2"/>
    <property type="match status" value="1"/>
</dbReference>
<sequence length="289" mass="31774">MTETSPASRAYIAGRRGHFDAGAVLLTILTVICACLWFFPIYWALVTSFRPEDETVKSMSVLPLQPTLDGYLYMIRNSNLAIWYVNSTIVSVSVTALVVLLSACCGYAISQLRFPGRTALWWMILASFMIPVPALIVNHFVIIAGVGLVNTHLGIILPMLIAPVTAIIYKQFFDSVPKEFREAAVIDGANEFQLLFRIFLPMNWGITTALAIITFIGAWNAFLWPFLAAQDERMMTVTVGITSVQDAFGVYYAKLLAGAVLAGFPVTAAYLLFQRRVTQAITLSAGIKG</sequence>
<dbReference type="Proteomes" id="UP000553963">
    <property type="component" value="Unassembled WGS sequence"/>
</dbReference>
<accession>A0A840AXT7</accession>
<keyword evidence="6 7" id="KW-0472">Membrane</keyword>
<dbReference type="InterPro" id="IPR035906">
    <property type="entry name" value="MetI-like_sf"/>
</dbReference>
<evidence type="ECO:0000256" key="5">
    <source>
        <dbReference type="ARBA" id="ARBA00022989"/>
    </source>
</evidence>
<dbReference type="PROSITE" id="PS50928">
    <property type="entry name" value="ABC_TM1"/>
    <property type="match status" value="1"/>
</dbReference>
<dbReference type="GO" id="GO:0055085">
    <property type="term" value="P:transmembrane transport"/>
    <property type="evidence" value="ECO:0007669"/>
    <property type="project" value="InterPro"/>
</dbReference>
<dbReference type="PANTHER" id="PTHR43744">
    <property type="entry name" value="ABC TRANSPORTER PERMEASE PROTEIN MG189-RELATED-RELATED"/>
    <property type="match status" value="1"/>
</dbReference>